<organism evidence="2 3">
    <name type="scientific">Plakobranchus ocellatus</name>
    <dbReference type="NCBI Taxonomy" id="259542"/>
    <lineage>
        <taxon>Eukaryota</taxon>
        <taxon>Metazoa</taxon>
        <taxon>Spiralia</taxon>
        <taxon>Lophotrochozoa</taxon>
        <taxon>Mollusca</taxon>
        <taxon>Gastropoda</taxon>
        <taxon>Heterobranchia</taxon>
        <taxon>Euthyneura</taxon>
        <taxon>Panpulmonata</taxon>
        <taxon>Sacoglossa</taxon>
        <taxon>Placobranchoidea</taxon>
        <taxon>Plakobranchidae</taxon>
        <taxon>Plakobranchus</taxon>
    </lineage>
</organism>
<protein>
    <submittedName>
        <fullName evidence="2">Uncharacterized protein</fullName>
    </submittedName>
</protein>
<dbReference type="EMBL" id="BLXT01002015">
    <property type="protein sequence ID" value="GFN90232.1"/>
    <property type="molecule type" value="Genomic_DNA"/>
</dbReference>
<evidence type="ECO:0000256" key="1">
    <source>
        <dbReference type="SAM" id="MobiDB-lite"/>
    </source>
</evidence>
<feature type="region of interest" description="Disordered" evidence="1">
    <location>
        <begin position="33"/>
        <end position="113"/>
    </location>
</feature>
<evidence type="ECO:0000313" key="2">
    <source>
        <dbReference type="EMBL" id="GFN90232.1"/>
    </source>
</evidence>
<reference evidence="2 3" key="1">
    <citation type="journal article" date="2021" name="Elife">
        <title>Chloroplast acquisition without the gene transfer in kleptoplastic sea slugs, Plakobranchus ocellatus.</title>
        <authorList>
            <person name="Maeda T."/>
            <person name="Takahashi S."/>
            <person name="Yoshida T."/>
            <person name="Shimamura S."/>
            <person name="Takaki Y."/>
            <person name="Nagai Y."/>
            <person name="Toyoda A."/>
            <person name="Suzuki Y."/>
            <person name="Arimoto A."/>
            <person name="Ishii H."/>
            <person name="Satoh N."/>
            <person name="Nishiyama T."/>
            <person name="Hasebe M."/>
            <person name="Maruyama T."/>
            <person name="Minagawa J."/>
            <person name="Obokata J."/>
            <person name="Shigenobu S."/>
        </authorList>
    </citation>
    <scope>NUCLEOTIDE SEQUENCE [LARGE SCALE GENOMIC DNA]</scope>
</reference>
<gene>
    <name evidence="2" type="ORF">PoB_001673800</name>
</gene>
<evidence type="ECO:0000313" key="3">
    <source>
        <dbReference type="Proteomes" id="UP000735302"/>
    </source>
</evidence>
<accession>A0AAV3Z6Z1</accession>
<sequence length="268" mass="30579">MCVGKRKQTEESQQLTKKSDFLKEKSLVSCTPDITITPESEPERPVLVAQPPISMLPKRCAMTSPPKTQKKRQTDRQTQTQTRRQTDRQTLTQTRRQTDKHSRQTYTLHNPHEVNYHVVIDDVEALSDKGHNSYSPPPPGLTSFVANSRISKQGFEAPTGSGRDLNPRLNITTTDYHMVRATSPFLLITPGASNKRSRMKERLFKSYYKFDRHKDNTSLKLLTKSISKSLRCAVHLQVSEGKISSPSTQHKARATNVYWWDVKSCDKP</sequence>
<dbReference type="AlphaFoldDB" id="A0AAV3Z6Z1"/>
<proteinExistence type="predicted"/>
<feature type="compositionally biased region" description="Low complexity" evidence="1">
    <location>
        <begin position="76"/>
        <end position="95"/>
    </location>
</feature>
<name>A0AAV3Z6Z1_9GAST</name>
<dbReference type="Proteomes" id="UP000735302">
    <property type="component" value="Unassembled WGS sequence"/>
</dbReference>
<comment type="caution">
    <text evidence="2">The sequence shown here is derived from an EMBL/GenBank/DDBJ whole genome shotgun (WGS) entry which is preliminary data.</text>
</comment>
<keyword evidence="3" id="KW-1185">Reference proteome</keyword>